<dbReference type="Gene3D" id="1.25.40.10">
    <property type="entry name" value="Tetratricopeptide repeat domain"/>
    <property type="match status" value="1"/>
</dbReference>
<dbReference type="RefSeq" id="YP_009497893.1">
    <property type="nucleotide sequence ID" value="NC_038051.1"/>
</dbReference>
<dbReference type="AlphaFoldDB" id="A0A2Z2JIC9"/>
<dbReference type="SUPFAM" id="SSF48452">
    <property type="entry name" value="TPR-like"/>
    <property type="match status" value="1"/>
</dbReference>
<keyword evidence="2" id="KW-0934">Plastid</keyword>
<evidence type="ECO:0000313" key="2">
    <source>
        <dbReference type="EMBL" id="ART65157.1"/>
    </source>
</evidence>
<proteinExistence type="predicted"/>
<geneLocation type="chloroplast" evidence="2"/>
<dbReference type="InterPro" id="IPR019734">
    <property type="entry name" value="TPR_rpt"/>
</dbReference>
<dbReference type="GeneID" id="37500354"/>
<keyword evidence="2" id="KW-0150">Chloroplast</keyword>
<organism evidence="2">
    <name type="scientific">Gracilaria firma</name>
    <dbReference type="NCBI Taxonomy" id="2510791"/>
    <lineage>
        <taxon>Eukaryota</taxon>
        <taxon>Rhodophyta</taxon>
        <taxon>Florideophyceae</taxon>
        <taxon>Rhodymeniophycidae</taxon>
        <taxon>Gracilariales</taxon>
        <taxon>Gracilariaceae</taxon>
        <taxon>Gracilaria</taxon>
    </lineage>
</organism>
<accession>A0A2Z2JIC9</accession>
<dbReference type="InterPro" id="IPR011990">
    <property type="entry name" value="TPR-like_helical_dom_sf"/>
</dbReference>
<gene>
    <name evidence="2" type="primary">ycf37</name>
</gene>
<sequence length="157" mass="18618">MFELYLVLITCFLLPTCYLITNSLRYIYDQIKTINKIQKISNKTQLNNKKILSLIKIYINRKKWLDCITMLEASINQIPINKISAEYYNYIGLCYESANMYKIAQRYYLKAYNISPLEKNILKNLANIYKISGDIKNAKKINQRLILLNKNEYTSNY</sequence>
<reference evidence="2" key="1">
    <citation type="submission" date="2016-10" db="EMBL/GenBank/DDBJ databases">
        <title>Early insights into the genome sequencing of Gracilaria changii (Rhodophyta, Gracilariales).</title>
        <authorList>
            <person name="Ho C.-L."/>
        </authorList>
    </citation>
    <scope>NUCLEOTIDE SEQUENCE</scope>
</reference>
<feature type="repeat" description="TPR" evidence="1">
    <location>
        <begin position="85"/>
        <end position="118"/>
    </location>
</feature>
<dbReference type="PROSITE" id="PS50005">
    <property type="entry name" value="TPR"/>
    <property type="match status" value="1"/>
</dbReference>
<name>A0A2Z2JIC9_9FLOR</name>
<dbReference type="EMBL" id="KY018922">
    <property type="protein sequence ID" value="ART65157.1"/>
    <property type="molecule type" value="Genomic_DNA"/>
</dbReference>
<protein>
    <submittedName>
        <fullName evidence="2">Ycf37</fullName>
    </submittedName>
</protein>
<keyword evidence="1" id="KW-0802">TPR repeat</keyword>
<evidence type="ECO:0000256" key="1">
    <source>
        <dbReference type="PROSITE-ProRule" id="PRU00339"/>
    </source>
</evidence>